<keyword evidence="3" id="KW-1185">Reference proteome</keyword>
<proteinExistence type="predicted"/>
<dbReference type="AlphaFoldDB" id="A0AA35U0A5"/>
<evidence type="ECO:0000313" key="3">
    <source>
        <dbReference type="Proteomes" id="UP001174909"/>
    </source>
</evidence>
<gene>
    <name evidence="2" type="ORF">GBAR_LOCUS31228</name>
</gene>
<reference evidence="2" key="1">
    <citation type="submission" date="2023-03" db="EMBL/GenBank/DDBJ databases">
        <authorList>
            <person name="Steffen K."/>
            <person name="Cardenas P."/>
        </authorList>
    </citation>
    <scope>NUCLEOTIDE SEQUENCE</scope>
</reference>
<name>A0AA35U0A5_GEOBA</name>
<feature type="compositionally biased region" description="Basic and acidic residues" evidence="1">
    <location>
        <begin position="219"/>
        <end position="230"/>
    </location>
</feature>
<sequence>RAHAVLSAALQHIIYTFPHCLNAGDGSSTRRSTFEQRVISTLEALRESMNQLQRNPSITQTEITEQTQLQQQLMQNLVTYSQIDPQLVNKLISLLTSDREGLESSSTDQLEQLQQKILGAHEKTYQETQEHFRNQEALQRALQHTLEEQAQQQQKGLEANFQMFSKMMQEQLSEQQKKFEEEFNRRKKDERRRGRGGRRAEGKEEKEEEQGALEEEGQEKEAQETLGQRE</sequence>
<organism evidence="2 3">
    <name type="scientific">Geodia barretti</name>
    <name type="common">Barrett's horny sponge</name>
    <dbReference type="NCBI Taxonomy" id="519541"/>
    <lineage>
        <taxon>Eukaryota</taxon>
        <taxon>Metazoa</taxon>
        <taxon>Porifera</taxon>
        <taxon>Demospongiae</taxon>
        <taxon>Heteroscleromorpha</taxon>
        <taxon>Tetractinellida</taxon>
        <taxon>Astrophorina</taxon>
        <taxon>Geodiidae</taxon>
        <taxon>Geodia</taxon>
    </lineage>
</organism>
<protein>
    <submittedName>
        <fullName evidence="2">Uncharacterized protein</fullName>
    </submittedName>
</protein>
<evidence type="ECO:0000313" key="2">
    <source>
        <dbReference type="EMBL" id="CAI8057288.1"/>
    </source>
</evidence>
<feature type="compositionally biased region" description="Basic residues" evidence="1">
    <location>
        <begin position="185"/>
        <end position="197"/>
    </location>
</feature>
<dbReference type="EMBL" id="CASHTH010004433">
    <property type="protein sequence ID" value="CAI8057288.1"/>
    <property type="molecule type" value="Genomic_DNA"/>
</dbReference>
<feature type="compositionally biased region" description="Basic and acidic residues" evidence="1">
    <location>
        <begin position="175"/>
        <end position="184"/>
    </location>
</feature>
<accession>A0AA35U0A5</accession>
<evidence type="ECO:0000256" key="1">
    <source>
        <dbReference type="SAM" id="MobiDB-lite"/>
    </source>
</evidence>
<feature type="non-terminal residue" evidence="2">
    <location>
        <position position="230"/>
    </location>
</feature>
<dbReference type="Proteomes" id="UP001174909">
    <property type="component" value="Unassembled WGS sequence"/>
</dbReference>
<feature type="compositionally biased region" description="Acidic residues" evidence="1">
    <location>
        <begin position="206"/>
        <end position="218"/>
    </location>
</feature>
<feature type="region of interest" description="Disordered" evidence="1">
    <location>
        <begin position="169"/>
        <end position="230"/>
    </location>
</feature>
<comment type="caution">
    <text evidence="2">The sequence shown here is derived from an EMBL/GenBank/DDBJ whole genome shotgun (WGS) entry which is preliminary data.</text>
</comment>